<dbReference type="GO" id="GO:0008360">
    <property type="term" value="P:regulation of cell shape"/>
    <property type="evidence" value="ECO:0007669"/>
    <property type="project" value="UniProtKB-KW"/>
</dbReference>
<dbReference type="Gene3D" id="3.30.1490.20">
    <property type="entry name" value="ATP-grasp fold, A domain"/>
    <property type="match status" value="1"/>
</dbReference>
<evidence type="ECO:0000313" key="12">
    <source>
        <dbReference type="Proteomes" id="UP000059680"/>
    </source>
</evidence>
<reference evidence="10 12" key="5">
    <citation type="journal article" date="2013" name="Rice">
        <title>Improvement of the Oryza sativa Nipponbare reference genome using next generation sequence and optical map data.</title>
        <authorList>
            <person name="Kawahara Y."/>
            <person name="de la Bastide M."/>
            <person name="Hamilton J.P."/>
            <person name="Kanamori H."/>
            <person name="McCombie W.R."/>
            <person name="Ouyang S."/>
            <person name="Schwartz D.C."/>
            <person name="Tanaka T."/>
            <person name="Wu J."/>
            <person name="Zhou S."/>
            <person name="Childs K.L."/>
            <person name="Davidson R.M."/>
            <person name="Lin H."/>
            <person name="Quesada-Ocampo L."/>
            <person name="Vaillancourt B."/>
            <person name="Sakai H."/>
            <person name="Lee S.S."/>
            <person name="Kim J."/>
            <person name="Numa H."/>
            <person name="Itoh T."/>
            <person name="Buell C.R."/>
            <person name="Matsumoto T."/>
        </authorList>
    </citation>
    <scope>NUCLEOTIDE SEQUENCE [LARGE SCALE GENOMIC DNA]</scope>
    <source>
        <strain evidence="12">cv. Nipponbare</strain>
    </source>
</reference>
<dbReference type="STRING" id="39947.Q7XI67"/>
<evidence type="ECO:0000256" key="5">
    <source>
        <dbReference type="ARBA" id="ARBA00022960"/>
    </source>
</evidence>
<reference evidence="10" key="4">
    <citation type="journal article" date="2013" name="Plant Cell Physiol.">
        <title>Rice Annotation Project Database (RAP-DB): an integrative and interactive database for rice genomics.</title>
        <authorList>
            <person name="Sakai H."/>
            <person name="Lee S.S."/>
            <person name="Tanaka T."/>
            <person name="Numa H."/>
            <person name="Kim J."/>
            <person name="Kawahara Y."/>
            <person name="Wakimoto H."/>
            <person name="Yang C.C."/>
            <person name="Iwamoto M."/>
            <person name="Abe T."/>
            <person name="Yamada Y."/>
            <person name="Muto A."/>
            <person name="Inokuchi H."/>
            <person name="Ikemura T."/>
            <person name="Matsumoto T."/>
            <person name="Sasaki T."/>
            <person name="Itoh T."/>
        </authorList>
    </citation>
    <scope>NUCLEOTIDE SEQUENCE</scope>
</reference>
<dbReference type="OrthoDB" id="2013972at2759"/>
<dbReference type="FunFam" id="3.30.470.20:FF:000048">
    <property type="entry name" value="D-alanine--D-alanine ligase family"/>
    <property type="match status" value="1"/>
</dbReference>
<dbReference type="InterPro" id="IPR016185">
    <property type="entry name" value="PreATP-grasp_dom_sf"/>
</dbReference>
<dbReference type="GO" id="GO:0046872">
    <property type="term" value="F:metal ion binding"/>
    <property type="evidence" value="ECO:0007669"/>
    <property type="project" value="InterPro"/>
</dbReference>
<keyword evidence="6" id="KW-0573">Peptidoglycan synthesis</keyword>
<dbReference type="SUPFAM" id="SSF56059">
    <property type="entry name" value="Glutathione synthetase ATP-binding domain-like"/>
    <property type="match status" value="2"/>
</dbReference>
<reference evidence="11" key="2">
    <citation type="journal article" date="2005" name="PLoS Biol.">
        <title>The genomes of Oryza sativa: a history of duplications.</title>
        <authorList>
            <person name="Yu J."/>
            <person name="Wang J."/>
            <person name="Lin W."/>
            <person name="Li S."/>
            <person name="Li H."/>
            <person name="Zhou J."/>
            <person name="Ni P."/>
            <person name="Dong W."/>
            <person name="Hu S."/>
            <person name="Zeng C."/>
            <person name="Zhang J."/>
            <person name="Zhang Y."/>
            <person name="Li R."/>
            <person name="Xu Z."/>
            <person name="Li S."/>
            <person name="Li X."/>
            <person name="Zheng H."/>
            <person name="Cong L."/>
            <person name="Lin L."/>
            <person name="Yin J."/>
            <person name="Geng J."/>
            <person name="Li G."/>
            <person name="Shi J."/>
            <person name="Liu J."/>
            <person name="Lv H."/>
            <person name="Li J."/>
            <person name="Wang J."/>
            <person name="Deng Y."/>
            <person name="Ran L."/>
            <person name="Shi X."/>
            <person name="Wang X."/>
            <person name="Wu Q."/>
            <person name="Li C."/>
            <person name="Ren X."/>
            <person name="Wang J."/>
            <person name="Wang X."/>
            <person name="Li D."/>
            <person name="Liu D."/>
            <person name="Zhang X."/>
            <person name="Ji Z."/>
            <person name="Zhao W."/>
            <person name="Sun Y."/>
            <person name="Zhang Z."/>
            <person name="Bao J."/>
            <person name="Han Y."/>
            <person name="Dong L."/>
            <person name="Ji J."/>
            <person name="Chen P."/>
            <person name="Wu S."/>
            <person name="Liu J."/>
            <person name="Xiao Y."/>
            <person name="Bu D."/>
            <person name="Tan J."/>
            <person name="Yang L."/>
            <person name="Ye C."/>
            <person name="Zhang J."/>
            <person name="Xu J."/>
            <person name="Zhou Y."/>
            <person name="Yu Y."/>
            <person name="Zhang B."/>
            <person name="Zhuang S."/>
            <person name="Wei H."/>
            <person name="Liu B."/>
            <person name="Lei M."/>
            <person name="Yu H."/>
            <person name="Li Y."/>
            <person name="Xu H."/>
            <person name="Wei S."/>
            <person name="He X."/>
            <person name="Fang L."/>
            <person name="Zhang Z."/>
            <person name="Zhang Y."/>
            <person name="Huang X."/>
            <person name="Su Z."/>
            <person name="Tong W."/>
            <person name="Li J."/>
            <person name="Tong Z."/>
            <person name="Li S."/>
            <person name="Ye J."/>
            <person name="Wang L."/>
            <person name="Fang L."/>
            <person name="Lei T."/>
            <person name="Chen C."/>
            <person name="Chen H."/>
            <person name="Xu Z."/>
            <person name="Li H."/>
            <person name="Huang H."/>
            <person name="Zhang F."/>
            <person name="Xu H."/>
            <person name="Li N."/>
            <person name="Zhao C."/>
            <person name="Li S."/>
            <person name="Dong L."/>
            <person name="Huang Y."/>
            <person name="Li L."/>
            <person name="Xi Y."/>
            <person name="Qi Q."/>
            <person name="Li W."/>
            <person name="Zhang B."/>
            <person name="Hu W."/>
            <person name="Zhang Y."/>
            <person name="Tian X."/>
            <person name="Jiao Y."/>
            <person name="Liang X."/>
            <person name="Jin J."/>
            <person name="Gao L."/>
            <person name="Zheng W."/>
            <person name="Hao B."/>
            <person name="Liu S."/>
            <person name="Wang W."/>
            <person name="Yuan L."/>
            <person name="Cao M."/>
            <person name="McDermott J."/>
            <person name="Samudrala R."/>
            <person name="Wang J."/>
            <person name="Wong G.K."/>
            <person name="Yang H."/>
        </authorList>
    </citation>
    <scope>NUCLEOTIDE SEQUENCE [LARGE SCALE GENOMIC DNA]</scope>
</reference>
<keyword evidence="13 14" id="KW-1267">Proteomics identification</keyword>
<dbReference type="GO" id="GO:0071555">
    <property type="term" value="P:cell wall organization"/>
    <property type="evidence" value="ECO:0007669"/>
    <property type="project" value="UniProtKB-KW"/>
</dbReference>
<proteinExistence type="evidence at protein level"/>
<dbReference type="Gene3D" id="3.40.50.20">
    <property type="match status" value="2"/>
</dbReference>
<name>A0A0P0XAD7_ORYSJ</name>
<dbReference type="EMBL" id="CM000144">
    <property type="protein sequence ID" value="EEE67861.1"/>
    <property type="molecule type" value="Genomic_DNA"/>
</dbReference>
<evidence type="ECO:0000313" key="11">
    <source>
        <dbReference type="EMBL" id="EEE67861.1"/>
    </source>
</evidence>
<dbReference type="PANTHER" id="PTHR23132:SF0">
    <property type="entry name" value="D-ALANINE-D-ALANINE LIGASE FAMILY"/>
    <property type="match status" value="1"/>
</dbReference>
<dbReference type="Proteomes" id="UP000059680">
    <property type="component" value="Chromosome 7"/>
</dbReference>
<dbReference type="GO" id="GO:0005524">
    <property type="term" value="F:ATP binding"/>
    <property type="evidence" value="ECO:0007669"/>
    <property type="project" value="UniProtKB-UniRule"/>
</dbReference>
<dbReference type="InterPro" id="IPR013815">
    <property type="entry name" value="ATP_grasp_subdomain_1"/>
</dbReference>
<evidence type="ECO:0000313" key="10">
    <source>
        <dbReference type="EMBL" id="BAT03334.1"/>
    </source>
</evidence>
<dbReference type="PaxDb" id="39947-Q7XI67"/>
<dbReference type="SUPFAM" id="SSF52440">
    <property type="entry name" value="PreATP-grasp domain"/>
    <property type="match status" value="2"/>
</dbReference>
<evidence type="ECO:0000259" key="9">
    <source>
        <dbReference type="PROSITE" id="PS50975"/>
    </source>
</evidence>
<evidence type="ECO:0000256" key="4">
    <source>
        <dbReference type="ARBA" id="ARBA00022840"/>
    </source>
</evidence>
<reference evidence="10" key="6">
    <citation type="submission" date="2015-10" db="EMBL/GenBank/DDBJ databases">
        <authorList>
            <person name="Sakai H."/>
            <person name="Kawahara Y."/>
            <person name="Matsumoto T."/>
            <person name="Buell C.R."/>
            <person name="Itoh T."/>
        </authorList>
    </citation>
    <scope>NUCLEOTIDE SEQUENCE</scope>
</reference>
<dbReference type="InterPro" id="IPR000291">
    <property type="entry name" value="D-Ala_lig_Van_CS"/>
</dbReference>
<reference evidence="12" key="1">
    <citation type="journal article" date="2005" name="Nature">
        <title>The map-based sequence of the rice genome.</title>
        <authorList>
            <consortium name="International rice genome sequencing project (IRGSP)"/>
            <person name="Matsumoto T."/>
            <person name="Wu J."/>
            <person name="Kanamori H."/>
            <person name="Katayose Y."/>
            <person name="Fujisawa M."/>
            <person name="Namiki N."/>
            <person name="Mizuno H."/>
            <person name="Yamamoto K."/>
            <person name="Antonio B.A."/>
            <person name="Baba T."/>
            <person name="Sakata K."/>
            <person name="Nagamura Y."/>
            <person name="Aoki H."/>
            <person name="Arikawa K."/>
            <person name="Arita K."/>
            <person name="Bito T."/>
            <person name="Chiden Y."/>
            <person name="Fujitsuka N."/>
            <person name="Fukunaka R."/>
            <person name="Hamada M."/>
            <person name="Harada C."/>
            <person name="Hayashi A."/>
            <person name="Hijishita S."/>
            <person name="Honda M."/>
            <person name="Hosokawa S."/>
            <person name="Ichikawa Y."/>
            <person name="Idonuma A."/>
            <person name="Iijima M."/>
            <person name="Ikeda M."/>
            <person name="Ikeno M."/>
            <person name="Ito K."/>
            <person name="Ito S."/>
            <person name="Ito T."/>
            <person name="Ito Y."/>
            <person name="Ito Y."/>
            <person name="Iwabuchi A."/>
            <person name="Kamiya K."/>
            <person name="Karasawa W."/>
            <person name="Kurita K."/>
            <person name="Katagiri S."/>
            <person name="Kikuta A."/>
            <person name="Kobayashi H."/>
            <person name="Kobayashi N."/>
            <person name="Machita K."/>
            <person name="Maehara T."/>
            <person name="Masukawa M."/>
            <person name="Mizubayashi T."/>
            <person name="Mukai Y."/>
            <person name="Nagasaki H."/>
            <person name="Nagata Y."/>
            <person name="Naito S."/>
            <person name="Nakashima M."/>
            <person name="Nakama Y."/>
            <person name="Nakamichi Y."/>
            <person name="Nakamura M."/>
            <person name="Meguro A."/>
            <person name="Negishi M."/>
            <person name="Ohta I."/>
            <person name="Ohta T."/>
            <person name="Okamoto M."/>
            <person name="Ono N."/>
            <person name="Saji S."/>
            <person name="Sakaguchi M."/>
            <person name="Sakai K."/>
            <person name="Shibata M."/>
            <person name="Shimokawa T."/>
            <person name="Song J."/>
            <person name="Takazaki Y."/>
            <person name="Terasawa K."/>
            <person name="Tsugane M."/>
            <person name="Tsuji K."/>
            <person name="Ueda S."/>
            <person name="Waki K."/>
            <person name="Yamagata H."/>
            <person name="Yamamoto M."/>
            <person name="Yamamoto S."/>
            <person name="Yamane H."/>
            <person name="Yoshiki S."/>
            <person name="Yoshihara R."/>
            <person name="Yukawa K."/>
            <person name="Zhong H."/>
            <person name="Yano M."/>
            <person name="Yuan Q."/>
            <person name="Ouyang S."/>
            <person name="Liu J."/>
            <person name="Jones K.M."/>
            <person name="Gansberger K."/>
            <person name="Moffat K."/>
            <person name="Hill J."/>
            <person name="Bera J."/>
            <person name="Fadrosh D."/>
            <person name="Jin S."/>
            <person name="Johri S."/>
            <person name="Kim M."/>
            <person name="Overton L."/>
            <person name="Reardon M."/>
            <person name="Tsitrin T."/>
            <person name="Vuong H."/>
            <person name="Weaver B."/>
            <person name="Ciecko A."/>
            <person name="Tallon L."/>
            <person name="Jackson J."/>
            <person name="Pai G."/>
            <person name="Aken S.V."/>
            <person name="Utterback T."/>
            <person name="Reidmuller S."/>
            <person name="Feldblyum T."/>
            <person name="Hsiao J."/>
            <person name="Zismann V."/>
            <person name="Iobst S."/>
            <person name="de Vazeille A.R."/>
            <person name="Buell C.R."/>
            <person name="Ying K."/>
            <person name="Li Y."/>
            <person name="Lu T."/>
            <person name="Huang Y."/>
            <person name="Zhao Q."/>
            <person name="Feng Q."/>
            <person name="Zhang L."/>
            <person name="Zhu J."/>
            <person name="Weng Q."/>
            <person name="Mu J."/>
            <person name="Lu Y."/>
            <person name="Fan D."/>
            <person name="Liu Y."/>
            <person name="Guan J."/>
            <person name="Zhang Y."/>
            <person name="Yu S."/>
            <person name="Liu X."/>
            <person name="Zhang Y."/>
            <person name="Hong G."/>
            <person name="Han B."/>
            <person name="Choisne N."/>
            <person name="Demange N."/>
            <person name="Orjeda G."/>
            <person name="Samain S."/>
            <person name="Cattolico L."/>
            <person name="Pelletier E."/>
            <person name="Couloux A."/>
            <person name="Segurens B."/>
            <person name="Wincker P."/>
            <person name="D'Hont A."/>
            <person name="Scarpelli C."/>
            <person name="Weissenbach J."/>
            <person name="Salanoubat M."/>
            <person name="Quetier F."/>
            <person name="Yu Y."/>
            <person name="Kim H.R."/>
            <person name="Rambo T."/>
            <person name="Currie J."/>
            <person name="Collura K."/>
            <person name="Luo M."/>
            <person name="Yang T."/>
            <person name="Ammiraju J.S.S."/>
            <person name="Engler F."/>
            <person name="Soderlund C."/>
            <person name="Wing R.A."/>
            <person name="Palmer L.E."/>
            <person name="de la Bastide M."/>
            <person name="Spiegel L."/>
            <person name="Nascimento L."/>
            <person name="Zutavern T."/>
            <person name="O'Shaughnessy A."/>
            <person name="Dike S."/>
            <person name="Dedhia N."/>
            <person name="Preston R."/>
            <person name="Balija V."/>
            <person name="McCombie W.R."/>
            <person name="Chow T."/>
            <person name="Chen H."/>
            <person name="Chung M."/>
            <person name="Chen C."/>
            <person name="Shaw J."/>
            <person name="Wu H."/>
            <person name="Hsiao K."/>
            <person name="Chao Y."/>
            <person name="Chu M."/>
            <person name="Cheng C."/>
            <person name="Hour A."/>
            <person name="Lee P."/>
            <person name="Lin S."/>
            <person name="Lin Y."/>
            <person name="Liou J."/>
            <person name="Liu S."/>
            <person name="Hsing Y."/>
            <person name="Raghuvanshi S."/>
            <person name="Mohanty A."/>
            <person name="Bharti A.K."/>
            <person name="Gaur A."/>
            <person name="Gupta V."/>
            <person name="Kumar D."/>
            <person name="Ravi V."/>
            <person name="Vij S."/>
            <person name="Kapur A."/>
            <person name="Khurana P."/>
            <person name="Khurana P."/>
            <person name="Khurana J.P."/>
            <person name="Tyagi A.K."/>
            <person name="Gaikwad K."/>
            <person name="Singh A."/>
            <person name="Dalal V."/>
            <person name="Srivastava S."/>
            <person name="Dixit A."/>
            <person name="Pal A.K."/>
            <person name="Ghazi I.A."/>
            <person name="Yadav M."/>
            <person name="Pandit A."/>
            <person name="Bhargava A."/>
            <person name="Sureshbabu K."/>
            <person name="Batra K."/>
            <person name="Sharma T.R."/>
            <person name="Mohapatra T."/>
            <person name="Singh N.K."/>
            <person name="Messing J."/>
            <person name="Nelson A.B."/>
            <person name="Fuks G."/>
            <person name="Kavchok S."/>
            <person name="Keizer G."/>
            <person name="Linton E."/>
            <person name="Llaca V."/>
            <person name="Song R."/>
            <person name="Tanyolac B."/>
            <person name="Young S."/>
            <person name="Ho-Il K."/>
            <person name="Hahn J.H."/>
            <person name="Sangsakoo G."/>
            <person name="Vanavichit A."/>
            <person name="de Mattos Luiz.A.T."/>
            <person name="Zimmer P.D."/>
            <person name="Malone G."/>
            <person name="Dellagostin O."/>
            <person name="de Oliveira A.C."/>
            <person name="Bevan M."/>
            <person name="Bancroft I."/>
            <person name="Minx P."/>
            <person name="Cordum H."/>
            <person name="Wilson R."/>
            <person name="Cheng Z."/>
            <person name="Jin W."/>
            <person name="Jiang J."/>
            <person name="Leong S.A."/>
            <person name="Iwama H."/>
            <person name="Gojobori T."/>
            <person name="Itoh T."/>
            <person name="Niimura Y."/>
            <person name="Fujii Y."/>
            <person name="Habara T."/>
            <person name="Sakai H."/>
            <person name="Sato Y."/>
            <person name="Wilson G."/>
            <person name="Kumar K."/>
            <person name="McCouch S."/>
            <person name="Juretic N."/>
            <person name="Hoen D."/>
            <person name="Wright S."/>
            <person name="Bruskiewich R."/>
            <person name="Bureau T."/>
            <person name="Miyao A."/>
            <person name="Hirochika H."/>
            <person name="Nishikawa T."/>
            <person name="Kadowaki K."/>
            <person name="Sugiura M."/>
            <person name="Burr B."/>
            <person name="Sasaki T."/>
        </authorList>
    </citation>
    <scope>NUCLEOTIDE SEQUENCE [LARGE SCALE GENOMIC DNA]</scope>
    <source>
        <strain evidence="12">cv. Nipponbare</strain>
    </source>
</reference>
<feature type="domain" description="ATP-grasp" evidence="9">
    <location>
        <begin position="211"/>
        <end position="449"/>
    </location>
</feature>
<dbReference type="OMA" id="DCGMNAY"/>
<comment type="similarity">
    <text evidence="1">Belongs to the D-alanine--D-alanine ligase family.</text>
</comment>
<dbReference type="FunCoup" id="A0A0P0XAD7">
    <property type="interactions" value="815"/>
</dbReference>
<dbReference type="FunFam" id="3.40.50.20:FF:000028">
    <property type="entry name" value="D-alanine-D-alanine ligase family"/>
    <property type="match status" value="1"/>
</dbReference>
<dbReference type="EMBL" id="AP014963">
    <property type="protein sequence ID" value="BAT03334.1"/>
    <property type="molecule type" value="Genomic_DNA"/>
</dbReference>
<keyword evidence="5" id="KW-0133">Cell shape</keyword>
<dbReference type="PANTHER" id="PTHR23132">
    <property type="entry name" value="D-ALANINE--D-ALANINE LIGASE"/>
    <property type="match status" value="1"/>
</dbReference>
<dbReference type="AlphaFoldDB" id="A0A0P0XAD7"/>
<protein>
    <submittedName>
        <fullName evidence="10">Os07g0691200 protein</fullName>
    </submittedName>
</protein>
<keyword evidence="7" id="KW-0961">Cell wall biogenesis/degradation</keyword>
<dbReference type="Gramene" id="Os07t0691200-01">
    <property type="protein sequence ID" value="Os07t0691200-01"/>
    <property type="gene ID" value="Os07g0691200"/>
</dbReference>
<dbReference type="GO" id="GO:0008716">
    <property type="term" value="F:D-alanine-D-alanine ligase activity"/>
    <property type="evidence" value="ECO:0000318"/>
    <property type="project" value="GO_Central"/>
</dbReference>
<keyword evidence="4 8" id="KW-0067">ATP-binding</keyword>
<gene>
    <name evidence="10" type="ordered locus">Os07g0691200</name>
    <name evidence="11" type="ORF">OsJ_25672</name>
    <name evidence="10" type="ORF">OSNPB_070691200</name>
</gene>
<evidence type="ECO:0000256" key="7">
    <source>
        <dbReference type="ARBA" id="ARBA00023316"/>
    </source>
</evidence>
<dbReference type="FunFam" id="3.30.470.20:FF:000061">
    <property type="entry name" value="D-alanine-D-alanine ligase family"/>
    <property type="match status" value="1"/>
</dbReference>
<accession>Q7XI67</accession>
<evidence type="ECO:0000256" key="6">
    <source>
        <dbReference type="ARBA" id="ARBA00022984"/>
    </source>
</evidence>
<dbReference type="Pfam" id="PF07478">
    <property type="entry name" value="Dala_Dala_lig_C"/>
    <property type="match status" value="2"/>
</dbReference>
<sequence length="946" mass="103395">MLIPLAHLPRPPPLTASAIFRPRAPRLLASLSLATPPPPLLAASAFASLPLRALLSESQREVEMVGESEGRPLRVGLVCGGPSPERGISLNSARSVLDHIQGEDLLVTCYYIDCGMNAYAISPAQLYSNTPSDFDFKLESLAQGFQSLFDFAQHLAANVDIVFPVIHGKFGEDGGIQELLEKANVPFVGTPSKNCLLAFDKYNASLELNAQGFLTVPNFLVEKDKLAKSKLEEWFQSINLDKENGKVVVKPTSAGSSIGVVVAYGANDAAEKAEGIISEGIDDKVIIEVFLEGGTEFTAIVVDVGTANNSEPVVLLPTEVELQSSSNIDIQEDTIFNYRRKYLPTRQVAYHTPPRFPSEVIDCIRQGVSILFRCLGLRDFARIDGWFLPTPVTSLPSAENTGKFGNTKYGAVLFTDINLMTGMEQTSFLFQQSSKVGFSHSRILRTVVQHACSRYPSLVPCSNAWTALSRKIQAAKQAEAIQKGTSKKKVFVIFGGDTSERQVSLMSGTNVWLNLQGFDDLDVTPCLLTSGNGYSSFHNQNMNGISRDVWTLPYSLVLRHTIEEVNAACIEAIDPERMELTSRLRDQVMNELGQSLSKYDWFAGFDIADKQPIKYSLQQWINHVKEAQAVVFIAVHGGIGEDGTIQSLLGSAGVPYTGPGQIASRTCMDKVATSLAVSHLASYGVHTIPKDLRATEEILKSSPDDIWNDLKAKLQTETVCVKPARDGCSTGVARLCCPKDLEVYANALERKLQRMPANCLSRAHGVIEMPVSPPESLIFEPFIETDEIIISTKSVDDSTRHLVWKGENKWLEVTVGVVGKRGEMLSLNPSITVKESGDILSLEEKFQGGTGINLTPPPSTIMSEEALQKCKSCIETLANTLGLEGFSRIDAFVNVQNGEILLIEVNTVPGMTPSTVLIHQALTEKPPIYPHKFFRTLLDLAFARAN</sequence>
<feature type="domain" description="ATP-grasp" evidence="9">
    <location>
        <begin position="677"/>
        <end position="942"/>
    </location>
</feature>
<keyword evidence="12" id="KW-1185">Reference proteome</keyword>
<dbReference type="PlantReactome" id="R-OSA-1119436">
    <property type="pathway name" value="Peptidoglycan biosynthesis I"/>
</dbReference>
<dbReference type="KEGG" id="osa:4344370"/>
<dbReference type="PROSITE" id="PS00844">
    <property type="entry name" value="DALA_DALA_LIGASE_2"/>
    <property type="match status" value="1"/>
</dbReference>
<evidence type="ECO:0000256" key="8">
    <source>
        <dbReference type="PROSITE-ProRule" id="PRU00409"/>
    </source>
</evidence>
<dbReference type="Proteomes" id="UP000007752">
    <property type="component" value="Chromosome 7"/>
</dbReference>
<evidence type="ECO:0007829" key="14">
    <source>
        <dbReference type="ProteomicsDB" id="A0A0P0XAD7"/>
    </source>
</evidence>
<dbReference type="Pfam" id="PF01820">
    <property type="entry name" value="Dala_Dala_lig_N"/>
    <property type="match status" value="2"/>
</dbReference>
<dbReference type="InterPro" id="IPR011095">
    <property type="entry name" value="Dala_Dala_lig_C"/>
</dbReference>
<evidence type="ECO:0007829" key="13">
    <source>
        <dbReference type="PeptideAtlas" id="A0A0P0XAD7"/>
    </source>
</evidence>
<evidence type="ECO:0000256" key="1">
    <source>
        <dbReference type="ARBA" id="ARBA00010871"/>
    </source>
</evidence>
<dbReference type="PROSITE" id="PS50975">
    <property type="entry name" value="ATP_GRASP"/>
    <property type="match status" value="2"/>
</dbReference>
<dbReference type="InterPro" id="IPR011761">
    <property type="entry name" value="ATP-grasp"/>
</dbReference>
<dbReference type="FunFam" id="3.40.50.20:FF:000027">
    <property type="entry name" value="D-alanine-D-alanine ligase family"/>
    <property type="match status" value="1"/>
</dbReference>
<evidence type="ECO:0000256" key="2">
    <source>
        <dbReference type="ARBA" id="ARBA00022598"/>
    </source>
</evidence>
<evidence type="ECO:0000256" key="3">
    <source>
        <dbReference type="ARBA" id="ARBA00022741"/>
    </source>
</evidence>
<dbReference type="InterPro" id="IPR011127">
    <property type="entry name" value="Dala_Dala_lig_N"/>
</dbReference>
<accession>A0A0P0XAD7</accession>
<dbReference type="PROSITE" id="PS00843">
    <property type="entry name" value="DALA_DALA_LIGASE_1"/>
    <property type="match status" value="1"/>
</dbReference>
<keyword evidence="2" id="KW-0436">Ligase</keyword>
<organism evidence="11">
    <name type="scientific">Oryza sativa subsp. japonica</name>
    <name type="common">Rice</name>
    <dbReference type="NCBI Taxonomy" id="39947"/>
    <lineage>
        <taxon>Eukaryota</taxon>
        <taxon>Viridiplantae</taxon>
        <taxon>Streptophyta</taxon>
        <taxon>Embryophyta</taxon>
        <taxon>Tracheophyta</taxon>
        <taxon>Spermatophyta</taxon>
        <taxon>Magnoliopsida</taxon>
        <taxon>Liliopsida</taxon>
        <taxon>Poales</taxon>
        <taxon>Poaceae</taxon>
        <taxon>BOP clade</taxon>
        <taxon>Oryzoideae</taxon>
        <taxon>Oryzeae</taxon>
        <taxon>Oryzinae</taxon>
        <taxon>Oryza</taxon>
        <taxon>Oryza sativa</taxon>
    </lineage>
</organism>
<keyword evidence="3 8" id="KW-0547">Nucleotide-binding</keyword>
<dbReference type="Gene3D" id="3.30.470.20">
    <property type="entry name" value="ATP-grasp fold, B domain"/>
    <property type="match status" value="2"/>
</dbReference>
<dbReference type="eggNOG" id="ENOG502QS9K">
    <property type="taxonomic scope" value="Eukaryota"/>
</dbReference>
<dbReference type="SMR" id="A0A0P0XAD7"/>
<reference evidence="11" key="3">
    <citation type="submission" date="2008-12" db="EMBL/GenBank/DDBJ databases">
        <title>Improved gene annotation of the rice (Oryza sativa) genomes.</title>
        <authorList>
            <person name="Wang J."/>
            <person name="Li R."/>
            <person name="Fan W."/>
            <person name="Huang Q."/>
            <person name="Zhang J."/>
            <person name="Zhou Y."/>
            <person name="Hu Y."/>
            <person name="Zi S."/>
            <person name="Li J."/>
            <person name="Ni P."/>
            <person name="Zheng H."/>
            <person name="Zhang Y."/>
            <person name="Zhao M."/>
            <person name="Hao Q."/>
            <person name="McDermott J."/>
            <person name="Samudrala R."/>
            <person name="Kristiansen K."/>
            <person name="Wong G.K.-S."/>
        </authorList>
    </citation>
    <scope>NUCLEOTIDE SEQUENCE</scope>
</reference>